<organism evidence="1 2">
    <name type="scientific">Thalassotalea profundi</name>
    <dbReference type="NCBI Taxonomy" id="2036687"/>
    <lineage>
        <taxon>Bacteria</taxon>
        <taxon>Pseudomonadati</taxon>
        <taxon>Pseudomonadota</taxon>
        <taxon>Gammaproteobacteria</taxon>
        <taxon>Alteromonadales</taxon>
        <taxon>Colwelliaceae</taxon>
        <taxon>Thalassotalea</taxon>
    </lineage>
</organism>
<dbReference type="InterPro" id="IPR021352">
    <property type="entry name" value="DUF2971"/>
</dbReference>
<comment type="caution">
    <text evidence="1">The sequence shown here is derived from an EMBL/GenBank/DDBJ whole genome shotgun (WGS) entry which is preliminary data.</text>
</comment>
<keyword evidence="2" id="KW-1185">Reference proteome</keyword>
<reference evidence="2" key="1">
    <citation type="journal article" date="2019" name="Int. J. Syst. Evol. Microbiol.">
        <title>The Global Catalogue of Microorganisms (GCM) 10K type strain sequencing project: providing services to taxonomists for standard genome sequencing and annotation.</title>
        <authorList>
            <consortium name="The Broad Institute Genomics Platform"/>
            <consortium name="The Broad Institute Genome Sequencing Center for Infectious Disease"/>
            <person name="Wu L."/>
            <person name="Ma J."/>
        </authorList>
    </citation>
    <scope>NUCLEOTIDE SEQUENCE [LARGE SCALE GENOMIC DNA]</scope>
    <source>
        <strain evidence="2">CGMCC 1.15922</strain>
    </source>
</reference>
<name>A0ABQ3IFB8_9GAMM</name>
<dbReference type="EMBL" id="BNAH01000001">
    <property type="protein sequence ID" value="GHE78940.1"/>
    <property type="molecule type" value="Genomic_DNA"/>
</dbReference>
<dbReference type="Pfam" id="PF11185">
    <property type="entry name" value="DUF2971"/>
    <property type="match status" value="1"/>
</dbReference>
<evidence type="ECO:0000313" key="1">
    <source>
        <dbReference type="EMBL" id="GHE78940.1"/>
    </source>
</evidence>
<dbReference type="Proteomes" id="UP000626370">
    <property type="component" value="Unassembled WGS sequence"/>
</dbReference>
<evidence type="ECO:0000313" key="2">
    <source>
        <dbReference type="Proteomes" id="UP000626370"/>
    </source>
</evidence>
<dbReference type="RefSeq" id="WP_189376358.1">
    <property type="nucleotide sequence ID" value="NZ_BNAH01000001.1"/>
</dbReference>
<gene>
    <name evidence="1" type="ORF">GCM10011501_03550</name>
</gene>
<evidence type="ECO:0008006" key="3">
    <source>
        <dbReference type="Google" id="ProtNLM"/>
    </source>
</evidence>
<accession>A0ABQ3IFB8</accession>
<proteinExistence type="predicted"/>
<protein>
    <recommendedName>
        <fullName evidence="3">DUF2971 domain-containing protein</fullName>
    </recommendedName>
</protein>
<sequence>MLTYIKSFLAITFMLFKYLSPERLDVLQNLKIRFSPLKSLNDPYESLPLINKDKLKQELINGAIGEINELLKCAPQEEITQENLNLANNLKLSLINDIEQTFSHKHLVKGLIEYLGETYGILSLSRSNNSLLMWSHYASSEKGTGYVIGFDKTHEFFHKKSGEGNLTKPSPVIYSELRSPVNNDLNQIESLLCQKPLEWAYEQEERIFRAYMDTERAVGTDNIGLKVITYDIPKEAILAVYIGFQASKELEKSLLKAVIKHDINCDIYKADMSMTEYKIIFNKIKKPAS</sequence>